<comment type="caution">
    <text evidence="2">The sequence shown here is derived from an EMBL/GenBank/DDBJ whole genome shotgun (WGS) entry which is preliminary data.</text>
</comment>
<feature type="domain" description="Putative restriction endonuclease" evidence="1">
    <location>
        <begin position="11"/>
        <end position="158"/>
    </location>
</feature>
<evidence type="ECO:0000313" key="3">
    <source>
        <dbReference type="Proteomes" id="UP001221686"/>
    </source>
</evidence>
<dbReference type="Gene3D" id="3.90.1570.10">
    <property type="entry name" value="tt1808, chain A"/>
    <property type="match status" value="1"/>
</dbReference>
<accession>A0ABT5E7M9</accession>
<dbReference type="RefSeq" id="WP_272089918.1">
    <property type="nucleotide sequence ID" value="NZ_JAQNDL010000003.1"/>
</dbReference>
<dbReference type="Proteomes" id="UP001221686">
    <property type="component" value="Unassembled WGS sequence"/>
</dbReference>
<gene>
    <name evidence="2" type="ORF">POL25_31200</name>
</gene>
<keyword evidence="2" id="KW-0255">Endonuclease</keyword>
<name>A0ABT5E7M9_9BACT</name>
<organism evidence="2 3">
    <name type="scientific">Nannocystis bainbridge</name>
    <dbReference type="NCBI Taxonomy" id="2995303"/>
    <lineage>
        <taxon>Bacteria</taxon>
        <taxon>Pseudomonadati</taxon>
        <taxon>Myxococcota</taxon>
        <taxon>Polyangia</taxon>
        <taxon>Nannocystales</taxon>
        <taxon>Nannocystaceae</taxon>
        <taxon>Nannocystis</taxon>
    </lineage>
</organism>
<dbReference type="PANTHER" id="PTHR36558">
    <property type="entry name" value="GLR1098 PROTEIN"/>
    <property type="match status" value="1"/>
</dbReference>
<reference evidence="2 3" key="1">
    <citation type="submission" date="2022-11" db="EMBL/GenBank/DDBJ databases">
        <title>Minimal conservation of predation-associated metabolite biosynthetic gene clusters underscores biosynthetic potential of Myxococcota including descriptions for ten novel species: Archangium lansinium sp. nov., Myxococcus landrumus sp. nov., Nannocystis bai.</title>
        <authorList>
            <person name="Ahearne A."/>
            <person name="Stevens C."/>
            <person name="Dowd S."/>
        </authorList>
    </citation>
    <scope>NUCLEOTIDE SEQUENCE [LARGE SCALE GENOMIC DNA]</scope>
    <source>
        <strain evidence="2 3">BB15-2</strain>
    </source>
</reference>
<evidence type="ECO:0000313" key="2">
    <source>
        <dbReference type="EMBL" id="MDC0721415.1"/>
    </source>
</evidence>
<keyword evidence="2" id="KW-0540">Nuclease</keyword>
<dbReference type="GO" id="GO:0004519">
    <property type="term" value="F:endonuclease activity"/>
    <property type="evidence" value="ECO:0007669"/>
    <property type="project" value="UniProtKB-KW"/>
</dbReference>
<dbReference type="SUPFAM" id="SSF52980">
    <property type="entry name" value="Restriction endonuclease-like"/>
    <property type="match status" value="1"/>
</dbReference>
<dbReference type="EMBL" id="JAQNDL010000003">
    <property type="protein sequence ID" value="MDC0721415.1"/>
    <property type="molecule type" value="Genomic_DNA"/>
</dbReference>
<dbReference type="PANTHER" id="PTHR36558:SF1">
    <property type="entry name" value="RESTRICTION ENDONUCLEASE DOMAIN-CONTAINING PROTEIN-RELATED"/>
    <property type="match status" value="1"/>
</dbReference>
<evidence type="ECO:0000259" key="1">
    <source>
        <dbReference type="Pfam" id="PF05685"/>
    </source>
</evidence>
<dbReference type="CDD" id="cd06260">
    <property type="entry name" value="DUF820-like"/>
    <property type="match status" value="1"/>
</dbReference>
<dbReference type="Pfam" id="PF05685">
    <property type="entry name" value="Uma2"/>
    <property type="match status" value="1"/>
</dbReference>
<keyword evidence="2" id="KW-0378">Hydrolase</keyword>
<dbReference type="InterPro" id="IPR011335">
    <property type="entry name" value="Restrct_endonuc-II-like"/>
</dbReference>
<dbReference type="InterPro" id="IPR008538">
    <property type="entry name" value="Uma2"/>
</dbReference>
<keyword evidence="3" id="KW-1185">Reference proteome</keyword>
<sequence>MSAVPQVRMSLEAFLVWEQEQEPRYELVDGEVFAMAGGSTFHAHIGVNLAATLREQLRPRGCFTFHEGMKVRVGADVVYPDVVVSCDPEQLERSLVERPALIVEVLSPSTESFDRGRKWALYQQLSSLQAYLLVSQEALSVEVFVRAAHGWHYRREAGAEAVVELAAPPCRLALTDVYDGLLARLG</sequence>
<protein>
    <submittedName>
        <fullName evidence="2">Uma2 family endonuclease</fullName>
    </submittedName>
</protein>
<dbReference type="InterPro" id="IPR012296">
    <property type="entry name" value="Nuclease_put_TT1808"/>
</dbReference>
<proteinExistence type="predicted"/>